<evidence type="ECO:0000313" key="3">
    <source>
        <dbReference type="Proteomes" id="UP000176998"/>
    </source>
</evidence>
<feature type="compositionally biased region" description="Polar residues" evidence="1">
    <location>
        <begin position="147"/>
        <end position="164"/>
    </location>
</feature>
<dbReference type="OrthoDB" id="4150019at2759"/>
<accession>A0A1G4AV24</accession>
<evidence type="ECO:0000313" key="2">
    <source>
        <dbReference type="EMBL" id="OHE93017.1"/>
    </source>
</evidence>
<feature type="compositionally biased region" description="Polar residues" evidence="1">
    <location>
        <begin position="176"/>
        <end position="188"/>
    </location>
</feature>
<gene>
    <name evidence="2" type="ORF">CORC01_11656</name>
</gene>
<feature type="compositionally biased region" description="Polar residues" evidence="1">
    <location>
        <begin position="113"/>
        <end position="139"/>
    </location>
</feature>
<dbReference type="STRING" id="1209926.A0A1G4AV24"/>
<keyword evidence="3" id="KW-1185">Reference proteome</keyword>
<organism evidence="2 3">
    <name type="scientific">Colletotrichum orchidophilum</name>
    <dbReference type="NCBI Taxonomy" id="1209926"/>
    <lineage>
        <taxon>Eukaryota</taxon>
        <taxon>Fungi</taxon>
        <taxon>Dikarya</taxon>
        <taxon>Ascomycota</taxon>
        <taxon>Pezizomycotina</taxon>
        <taxon>Sordariomycetes</taxon>
        <taxon>Hypocreomycetidae</taxon>
        <taxon>Glomerellales</taxon>
        <taxon>Glomerellaceae</taxon>
        <taxon>Colletotrichum</taxon>
    </lineage>
</organism>
<dbReference type="GeneID" id="34564788"/>
<reference evidence="2 3" key="1">
    <citation type="submission" date="2016-09" db="EMBL/GenBank/DDBJ databases">
        <authorList>
            <person name="Capua I."/>
            <person name="De Benedictis P."/>
            <person name="Joannis T."/>
            <person name="Lombin L.H."/>
            <person name="Cattoli G."/>
        </authorList>
    </citation>
    <scope>NUCLEOTIDE SEQUENCE [LARGE SCALE GENOMIC DNA]</scope>
    <source>
        <strain evidence="2 3">IMI 309357</strain>
    </source>
</reference>
<dbReference type="Proteomes" id="UP000176998">
    <property type="component" value="Unassembled WGS sequence"/>
</dbReference>
<dbReference type="EMBL" id="MJBS01000130">
    <property type="protein sequence ID" value="OHE93017.1"/>
    <property type="molecule type" value="Genomic_DNA"/>
</dbReference>
<dbReference type="RefSeq" id="XP_022470185.1">
    <property type="nucleotide sequence ID" value="XM_022623278.1"/>
</dbReference>
<feature type="region of interest" description="Disordered" evidence="1">
    <location>
        <begin position="270"/>
        <end position="314"/>
    </location>
</feature>
<feature type="compositionally biased region" description="Polar residues" evidence="1">
    <location>
        <begin position="80"/>
        <end position="90"/>
    </location>
</feature>
<sequence>MEVPQSGFAPDYGAPGPGQPSMDQRSHDPTANVSDSSQSGQAGDKKRNKLGYHRTSVACDQPPSQATEPRPKPQPRPTVGSKTASTSSSPVILPGQPPEGSQQHQYHQGGVLPSSQNVLPTTMQPSTGENVGQDTTASSGPYDFANPQITNWMSPDVSPSSTTKSNDHEETWKSYAEQSPITPSFSPYTSQAPPSASWSNVDANTHSNMGYSSFAIGSSMAYPRGTQIPAQYPTMPQSSRQFDQRSLTVISTDMYPNQIATNFPTMDPHTTSLSVGANPPSDYGTWPQQQPQTQSPYAYSRPAEGYDTWTHDEN</sequence>
<name>A0A1G4AV24_9PEZI</name>
<dbReference type="AlphaFoldDB" id="A0A1G4AV24"/>
<comment type="caution">
    <text evidence="2">The sequence shown here is derived from an EMBL/GenBank/DDBJ whole genome shotgun (WGS) entry which is preliminary data.</text>
</comment>
<evidence type="ECO:0000256" key="1">
    <source>
        <dbReference type="SAM" id="MobiDB-lite"/>
    </source>
</evidence>
<feature type="region of interest" description="Disordered" evidence="1">
    <location>
        <begin position="1"/>
        <end position="188"/>
    </location>
</feature>
<feature type="compositionally biased region" description="Low complexity" evidence="1">
    <location>
        <begin position="287"/>
        <end position="296"/>
    </location>
</feature>
<feature type="compositionally biased region" description="Polar residues" evidence="1">
    <location>
        <begin position="29"/>
        <end position="41"/>
    </location>
</feature>
<protein>
    <submittedName>
        <fullName evidence="2">Uncharacterized protein</fullName>
    </submittedName>
</protein>
<proteinExistence type="predicted"/>